<dbReference type="eggNOG" id="ENOG5033EWF">
    <property type="taxonomic scope" value="Bacteria"/>
</dbReference>
<dbReference type="EMBL" id="CP001349">
    <property type="protein sequence ID" value="ACL59932.1"/>
    <property type="molecule type" value="Genomic_DNA"/>
</dbReference>
<protein>
    <submittedName>
        <fullName evidence="1">Uncharacterized protein</fullName>
    </submittedName>
</protein>
<dbReference type="Proteomes" id="UP000008207">
    <property type="component" value="Chromosome"/>
</dbReference>
<dbReference type="KEGG" id="mno:Mnod_5086"/>
<dbReference type="HOGENOM" id="CLU_2246855_0_0_5"/>
<accession>B8IIQ5</accession>
<keyword evidence="2" id="KW-1185">Reference proteome</keyword>
<evidence type="ECO:0000313" key="1">
    <source>
        <dbReference type="EMBL" id="ACL59932.1"/>
    </source>
</evidence>
<dbReference type="AlphaFoldDB" id="B8IIQ5"/>
<organism evidence="1 2">
    <name type="scientific">Methylobacterium nodulans (strain LMG 21967 / CNCM I-2342 / ORS 2060)</name>
    <dbReference type="NCBI Taxonomy" id="460265"/>
    <lineage>
        <taxon>Bacteria</taxon>
        <taxon>Pseudomonadati</taxon>
        <taxon>Pseudomonadota</taxon>
        <taxon>Alphaproteobacteria</taxon>
        <taxon>Hyphomicrobiales</taxon>
        <taxon>Methylobacteriaceae</taxon>
        <taxon>Methylobacterium</taxon>
    </lineage>
</organism>
<name>B8IIQ5_METNO</name>
<gene>
    <name evidence="1" type="ordered locus">Mnod_5086</name>
</gene>
<evidence type="ECO:0000313" key="2">
    <source>
        <dbReference type="Proteomes" id="UP000008207"/>
    </source>
</evidence>
<sequence length="104" mass="11534">MTSRTRPASLRCEPARSIILKLGGIDPVAEECDVHRSRVWAWAQPRERHRAATGGNVPQRHHVRLLNMARRLNVPMTAEDFLPVHNNESLPVCVAAAPDAVATL</sequence>
<proteinExistence type="predicted"/>
<reference evidence="1 2" key="1">
    <citation type="submission" date="2009-01" db="EMBL/GenBank/DDBJ databases">
        <title>Complete sequence of chromosome of Methylobacterium nodulans ORS 2060.</title>
        <authorList>
            <consortium name="US DOE Joint Genome Institute"/>
            <person name="Lucas S."/>
            <person name="Copeland A."/>
            <person name="Lapidus A."/>
            <person name="Glavina del Rio T."/>
            <person name="Dalin E."/>
            <person name="Tice H."/>
            <person name="Bruce D."/>
            <person name="Goodwin L."/>
            <person name="Pitluck S."/>
            <person name="Sims D."/>
            <person name="Brettin T."/>
            <person name="Detter J.C."/>
            <person name="Han C."/>
            <person name="Larimer F."/>
            <person name="Land M."/>
            <person name="Hauser L."/>
            <person name="Kyrpides N."/>
            <person name="Ivanova N."/>
            <person name="Marx C.J."/>
            <person name="Richardson P."/>
        </authorList>
    </citation>
    <scope>NUCLEOTIDE SEQUENCE [LARGE SCALE GENOMIC DNA]</scope>
    <source>
        <strain evidence="2">LMG 21967 / CNCM I-2342 / ORS 2060</strain>
    </source>
</reference>
<dbReference type="STRING" id="460265.Mnod_5086"/>